<feature type="domain" description="Fido" evidence="4">
    <location>
        <begin position="139"/>
        <end position="290"/>
    </location>
</feature>
<dbReference type="PANTHER" id="PTHR13504:SF38">
    <property type="entry name" value="FIDO DOMAIN-CONTAINING PROTEIN"/>
    <property type="match status" value="1"/>
</dbReference>
<dbReference type="Proteomes" id="UP000542210">
    <property type="component" value="Unassembled WGS sequence"/>
</dbReference>
<dbReference type="PANTHER" id="PTHR13504">
    <property type="entry name" value="FIDO DOMAIN-CONTAINING PROTEIN DDB_G0283145"/>
    <property type="match status" value="1"/>
</dbReference>
<dbReference type="Pfam" id="PF02661">
    <property type="entry name" value="Fic"/>
    <property type="match status" value="1"/>
</dbReference>
<keyword evidence="6" id="KW-1185">Reference proteome</keyword>
<dbReference type="InterPro" id="IPR025758">
    <property type="entry name" value="Fic/DOC_N"/>
</dbReference>
<organism evidence="5 6">
    <name type="scientific">Sphaerisporangium siamense</name>
    <dbReference type="NCBI Taxonomy" id="795645"/>
    <lineage>
        <taxon>Bacteria</taxon>
        <taxon>Bacillati</taxon>
        <taxon>Actinomycetota</taxon>
        <taxon>Actinomycetes</taxon>
        <taxon>Streptosporangiales</taxon>
        <taxon>Streptosporangiaceae</taxon>
        <taxon>Sphaerisporangium</taxon>
    </lineage>
</organism>
<dbReference type="InterPro" id="IPR003812">
    <property type="entry name" value="Fido"/>
</dbReference>
<name>A0A7W7G9W6_9ACTN</name>
<dbReference type="GO" id="GO:0005524">
    <property type="term" value="F:ATP binding"/>
    <property type="evidence" value="ECO:0007669"/>
    <property type="project" value="UniProtKB-KW"/>
</dbReference>
<gene>
    <name evidence="5" type="ORF">BJ982_002458</name>
</gene>
<evidence type="ECO:0000256" key="3">
    <source>
        <dbReference type="SAM" id="MobiDB-lite"/>
    </source>
</evidence>
<feature type="binding site" evidence="2">
    <location>
        <begin position="224"/>
        <end position="231"/>
    </location>
    <ligand>
        <name>ATP</name>
        <dbReference type="ChEBI" id="CHEBI:30616"/>
    </ligand>
</feature>
<dbReference type="Pfam" id="PF13784">
    <property type="entry name" value="Fic_N"/>
    <property type="match status" value="1"/>
</dbReference>
<comment type="caution">
    <text evidence="5">The sequence shown here is derived from an EMBL/GenBank/DDBJ whole genome shotgun (WGS) entry which is preliminary data.</text>
</comment>
<accession>A0A7W7G9W6</accession>
<dbReference type="InterPro" id="IPR040198">
    <property type="entry name" value="Fido_containing"/>
</dbReference>
<sequence length="431" mass="47226">MADYLEASWPVAWDAPGKRDRRGGIYRAYVPDRLLGRQVAMPPEIAEAAAEAERLVRLLIAHPASHGVDGLARFLLRSEAIASSRIEGLQVSPQQVALAELAGSDAGVSHGFTATARLVANNVTALRRAVTDLVGADVLSVAHIVDLHRVLLPDERQHGLRQVQNWIGGGQWHPLDAEFVPPPPEQVAPLMDDLVAFMNGAHHAPIVQAAIVHAQFETIHPFTDGNGRVGRALIHTVLARRGLTPNAILPISLVLLTQSDRYVAGLTAYRYVGAPSTVEARSALGSWLRVFIAAATTAVEQAKEFADALTELHDEWCERHYAFRRSQGLRAVPRAGSAVERLRDLLPAVPVVTARTVERLLSVTHPAARQALEELAKARILHPKQVERNTTGYLAREIFDLLTMTERRLASTRWDTRDTPPNRAVPARPQK</sequence>
<dbReference type="PROSITE" id="PS51459">
    <property type="entry name" value="FIDO"/>
    <property type="match status" value="1"/>
</dbReference>
<proteinExistence type="predicted"/>
<feature type="active site" evidence="1">
    <location>
        <position position="220"/>
    </location>
</feature>
<evidence type="ECO:0000256" key="2">
    <source>
        <dbReference type="PIRSR" id="PIRSR640198-2"/>
    </source>
</evidence>
<evidence type="ECO:0000313" key="6">
    <source>
        <dbReference type="Proteomes" id="UP000542210"/>
    </source>
</evidence>
<keyword evidence="2" id="KW-0547">Nucleotide-binding</keyword>
<protein>
    <submittedName>
        <fullName evidence="5">Fic family protein</fullName>
    </submittedName>
</protein>
<dbReference type="Gene3D" id="1.10.3290.10">
    <property type="entry name" value="Fido-like domain"/>
    <property type="match status" value="1"/>
</dbReference>
<dbReference type="SUPFAM" id="SSF140931">
    <property type="entry name" value="Fic-like"/>
    <property type="match status" value="1"/>
</dbReference>
<evidence type="ECO:0000313" key="5">
    <source>
        <dbReference type="EMBL" id="MBB4700914.1"/>
    </source>
</evidence>
<feature type="region of interest" description="Disordered" evidence="3">
    <location>
        <begin position="412"/>
        <end position="431"/>
    </location>
</feature>
<dbReference type="InterPro" id="IPR036597">
    <property type="entry name" value="Fido-like_dom_sf"/>
</dbReference>
<reference evidence="5 6" key="1">
    <citation type="submission" date="2020-08" db="EMBL/GenBank/DDBJ databases">
        <title>Sequencing the genomes of 1000 actinobacteria strains.</title>
        <authorList>
            <person name="Klenk H.-P."/>
        </authorList>
    </citation>
    <scope>NUCLEOTIDE SEQUENCE [LARGE SCALE GENOMIC DNA]</scope>
    <source>
        <strain evidence="5 6">DSM 45784</strain>
    </source>
</reference>
<dbReference type="AlphaFoldDB" id="A0A7W7G9W6"/>
<dbReference type="RefSeq" id="WP_184879668.1">
    <property type="nucleotide sequence ID" value="NZ_BOOV01000017.1"/>
</dbReference>
<dbReference type="EMBL" id="JACHND010000001">
    <property type="protein sequence ID" value="MBB4700914.1"/>
    <property type="molecule type" value="Genomic_DNA"/>
</dbReference>
<evidence type="ECO:0000259" key="4">
    <source>
        <dbReference type="PROSITE" id="PS51459"/>
    </source>
</evidence>
<keyword evidence="2" id="KW-0067">ATP-binding</keyword>
<evidence type="ECO:0000256" key="1">
    <source>
        <dbReference type="PIRSR" id="PIRSR640198-1"/>
    </source>
</evidence>